<dbReference type="AlphaFoldDB" id="A0A0V0TH94"/>
<comment type="caution">
    <text evidence="1">The sequence shown here is derived from an EMBL/GenBank/DDBJ whole genome shotgun (WGS) entry which is preliminary data.</text>
</comment>
<organism evidence="1 2">
    <name type="scientific">Trichinella murrelli</name>
    <dbReference type="NCBI Taxonomy" id="144512"/>
    <lineage>
        <taxon>Eukaryota</taxon>
        <taxon>Metazoa</taxon>
        <taxon>Ecdysozoa</taxon>
        <taxon>Nematoda</taxon>
        <taxon>Enoplea</taxon>
        <taxon>Dorylaimia</taxon>
        <taxon>Trichinellida</taxon>
        <taxon>Trichinellidae</taxon>
        <taxon>Trichinella</taxon>
    </lineage>
</organism>
<reference evidence="1 2" key="1">
    <citation type="submission" date="2015-01" db="EMBL/GenBank/DDBJ databases">
        <title>Evolution of Trichinella species and genotypes.</title>
        <authorList>
            <person name="Korhonen P.K."/>
            <person name="Edoardo P."/>
            <person name="Giuseppe L.R."/>
            <person name="Gasser R.B."/>
        </authorList>
    </citation>
    <scope>NUCLEOTIDE SEQUENCE [LARGE SCALE GENOMIC DNA]</scope>
    <source>
        <strain evidence="1">ISS417</strain>
    </source>
</reference>
<keyword evidence="2" id="KW-1185">Reference proteome</keyword>
<dbReference type="Proteomes" id="UP000055048">
    <property type="component" value="Unassembled WGS sequence"/>
</dbReference>
<sequence length="60" mass="7127">MTYHLTISDIEEVTLLYFLTDDLHIDYYEDDILKSRSSSWKWNNNILPLVINSAMKEFNG</sequence>
<proteinExistence type="predicted"/>
<name>A0A0V0TH94_9BILA</name>
<dbReference type="EMBL" id="JYDJ01000275">
    <property type="protein sequence ID" value="KRX38256.1"/>
    <property type="molecule type" value="Genomic_DNA"/>
</dbReference>
<evidence type="ECO:0000313" key="1">
    <source>
        <dbReference type="EMBL" id="KRX38256.1"/>
    </source>
</evidence>
<gene>
    <name evidence="1" type="ORF">T05_11476</name>
</gene>
<accession>A0A0V0TH94</accession>
<evidence type="ECO:0000313" key="2">
    <source>
        <dbReference type="Proteomes" id="UP000055048"/>
    </source>
</evidence>
<protein>
    <submittedName>
        <fullName evidence="1">Uncharacterized protein</fullName>
    </submittedName>
</protein>